<organism evidence="1">
    <name type="scientific">marine sediment metagenome</name>
    <dbReference type="NCBI Taxonomy" id="412755"/>
    <lineage>
        <taxon>unclassified sequences</taxon>
        <taxon>metagenomes</taxon>
        <taxon>ecological metagenomes</taxon>
    </lineage>
</organism>
<evidence type="ECO:0000313" key="1">
    <source>
        <dbReference type="EMBL" id="KKM69420.1"/>
    </source>
</evidence>
<reference evidence="1" key="1">
    <citation type="journal article" date="2015" name="Nature">
        <title>Complex archaea that bridge the gap between prokaryotes and eukaryotes.</title>
        <authorList>
            <person name="Spang A."/>
            <person name="Saw J.H."/>
            <person name="Jorgensen S.L."/>
            <person name="Zaremba-Niedzwiedzka K."/>
            <person name="Martijn J."/>
            <person name="Lind A.E."/>
            <person name="van Eijk R."/>
            <person name="Schleper C."/>
            <person name="Guy L."/>
            <person name="Ettema T.J."/>
        </authorList>
    </citation>
    <scope>NUCLEOTIDE SEQUENCE</scope>
</reference>
<dbReference type="AlphaFoldDB" id="A0A0F9LYJ6"/>
<gene>
    <name evidence="1" type="ORF">LCGC14_1450960</name>
</gene>
<dbReference type="EMBL" id="LAZR01009996">
    <property type="protein sequence ID" value="KKM69420.1"/>
    <property type="molecule type" value="Genomic_DNA"/>
</dbReference>
<protein>
    <submittedName>
        <fullName evidence="1">Uncharacterized protein</fullName>
    </submittedName>
</protein>
<accession>A0A0F9LYJ6</accession>
<name>A0A0F9LYJ6_9ZZZZ</name>
<proteinExistence type="predicted"/>
<comment type="caution">
    <text evidence="1">The sequence shown here is derived from an EMBL/GenBank/DDBJ whole genome shotgun (WGS) entry which is preliminary data.</text>
</comment>
<sequence length="105" mass="12594">MKKYYYVEMLKYTDGEFQGKIQEYYLVKEGWIRCEDYRENVNSCHIFSIEELCVPQGCYPDSEMFETLEEARMSAGCKLVDFYAKECSKLRTAYEDLLKEIKEMK</sequence>